<dbReference type="Proteomes" id="UP000693942">
    <property type="component" value="Unassembled WGS sequence"/>
</dbReference>
<evidence type="ECO:0000259" key="2">
    <source>
        <dbReference type="Pfam" id="PF00144"/>
    </source>
</evidence>
<dbReference type="Pfam" id="PF00144">
    <property type="entry name" value="Beta-lactamase"/>
    <property type="match status" value="1"/>
</dbReference>
<evidence type="ECO:0000256" key="1">
    <source>
        <dbReference type="ARBA" id="ARBA00038215"/>
    </source>
</evidence>
<name>A0A8J5PFG1_FUSOX</name>
<evidence type="ECO:0000313" key="4">
    <source>
        <dbReference type="Proteomes" id="UP000693942"/>
    </source>
</evidence>
<feature type="domain" description="Beta-lactamase-related" evidence="2">
    <location>
        <begin position="57"/>
        <end position="377"/>
    </location>
</feature>
<dbReference type="AlphaFoldDB" id="A0A8J5PFG1"/>
<dbReference type="EMBL" id="JAELUR010000019">
    <property type="protein sequence ID" value="KAG7418689.1"/>
    <property type="molecule type" value="Genomic_DNA"/>
</dbReference>
<dbReference type="InterPro" id="IPR050491">
    <property type="entry name" value="AmpC-like"/>
</dbReference>
<proteinExistence type="inferred from homology"/>
<reference evidence="3" key="1">
    <citation type="submission" date="2021-04" db="EMBL/GenBank/DDBJ databases">
        <title>First draft genome resource for Brassicaceae pathogens Fusarium oxysporum f. sp. raphani and Fusarium oxysporum f. sp. rapae.</title>
        <authorList>
            <person name="Asai S."/>
        </authorList>
    </citation>
    <scope>NUCLEOTIDE SEQUENCE</scope>
    <source>
        <strain evidence="3">Tf1262</strain>
    </source>
</reference>
<comment type="caution">
    <text evidence="3">The sequence shown here is derived from an EMBL/GenBank/DDBJ whole genome shotgun (WGS) entry which is preliminary data.</text>
</comment>
<gene>
    <name evidence="3" type="primary">dap-1</name>
    <name evidence="3" type="ORF">Forpi1262_v016493</name>
</gene>
<accession>A0A8J5PFG1</accession>
<dbReference type="PANTHER" id="PTHR46825:SF9">
    <property type="entry name" value="BETA-LACTAMASE-RELATED DOMAIN-CONTAINING PROTEIN"/>
    <property type="match status" value="1"/>
</dbReference>
<dbReference type="InterPro" id="IPR001466">
    <property type="entry name" value="Beta-lactam-related"/>
</dbReference>
<dbReference type="PANTHER" id="PTHR46825">
    <property type="entry name" value="D-ALANYL-D-ALANINE-CARBOXYPEPTIDASE/ENDOPEPTIDASE AMPH"/>
    <property type="match status" value="1"/>
</dbReference>
<sequence length="549" mass="61508">MDSNTVVLHYYRLIIDLSYQHISDISGSFALLGATAQVNDRNPLTEEFGDFAAETLDNWKVPGLSIAVIDGDQVFADGYGFSALPDKPATPETLWYGASTTKAHTAATLAHLIDSGKYPALANGWSTTISSIIHDDFVLQDSWATEHITLDDAISHRTGMAHHDKAYAGVVKGKEAKPKDVVRNLRNLPLTTEPRLKYSYTNLMYTTLSHVIETVTGKWLGDVMKELIWAPLGMNSTFFDLQDANHAPNQLASGYYWDKKEGRYGEVPFMNVTQLSGAGAVFSNVLDYAKWVQCLLDEALPFPKEVHKDIKSPRMLISTQPDGSSDIVTYGLGWSRTLFKGHVIYTHGGGVHAFGAQVYWLPDISYGVVAFANTAITSNAVEEILAWKLIQDRLEIPENERFDVKSKYQKTMKELGPTADESVDILYPERPNPPLPPTVNITELQGIYYDPGYGQITLREEPHPDRSDEKILVADRQEMTWKYQMRLHHVSGDYWIIYLPFLENPGYMVEFVAGEFKIGNNGKAVGLQVDWVSRFDDVVEGNVLFKRVD</sequence>
<organism evidence="3 4">
    <name type="scientific">Fusarium oxysporum f. sp. raphani</name>
    <dbReference type="NCBI Taxonomy" id="96318"/>
    <lineage>
        <taxon>Eukaryota</taxon>
        <taxon>Fungi</taxon>
        <taxon>Dikarya</taxon>
        <taxon>Ascomycota</taxon>
        <taxon>Pezizomycotina</taxon>
        <taxon>Sordariomycetes</taxon>
        <taxon>Hypocreomycetidae</taxon>
        <taxon>Hypocreales</taxon>
        <taxon>Nectriaceae</taxon>
        <taxon>Fusarium</taxon>
        <taxon>Fusarium oxysporum species complex</taxon>
    </lineage>
</organism>
<protein>
    <submittedName>
        <fullName evidence="3">D-aminopeptidase</fullName>
    </submittedName>
</protein>
<comment type="similarity">
    <text evidence="1">Belongs to the peptidase S12 family.</text>
</comment>
<evidence type="ECO:0000313" key="3">
    <source>
        <dbReference type="EMBL" id="KAG7418689.1"/>
    </source>
</evidence>